<comment type="subcellular location">
    <subcellularLocation>
        <location evidence="1">Nucleus</location>
    </subcellularLocation>
</comment>
<dbReference type="PANTHER" id="PTHR13000">
    <property type="entry name" value="NUCLEOPORIN P54"/>
    <property type="match status" value="1"/>
</dbReference>
<evidence type="ECO:0000313" key="6">
    <source>
        <dbReference type="EMBL" id="GMI20314.1"/>
    </source>
</evidence>
<keyword evidence="2" id="KW-0813">Transport</keyword>
<dbReference type="PANTHER" id="PTHR13000:SF0">
    <property type="entry name" value="NUCLEOPORIN P54"/>
    <property type="match status" value="1"/>
</dbReference>
<dbReference type="GO" id="GO:0036228">
    <property type="term" value="P:protein localization to nuclear inner membrane"/>
    <property type="evidence" value="ECO:0007669"/>
    <property type="project" value="TreeGrafter"/>
</dbReference>
<evidence type="ECO:0000256" key="4">
    <source>
        <dbReference type="SAM" id="Coils"/>
    </source>
</evidence>
<evidence type="ECO:0000256" key="1">
    <source>
        <dbReference type="ARBA" id="ARBA00004123"/>
    </source>
</evidence>
<evidence type="ECO:0000313" key="7">
    <source>
        <dbReference type="Proteomes" id="UP001165065"/>
    </source>
</evidence>
<name>A0A9W7FW01_9STRA</name>
<evidence type="ECO:0000259" key="5">
    <source>
        <dbReference type="Pfam" id="PF13874"/>
    </source>
</evidence>
<dbReference type="InterPro" id="IPR024864">
    <property type="entry name" value="Nup54/Nup57/Nup44"/>
</dbReference>
<comment type="caution">
    <text evidence="6">The sequence shown here is derived from an EMBL/GenBank/DDBJ whole genome shotgun (WGS) entry which is preliminary data.</text>
</comment>
<evidence type="ECO:0000256" key="3">
    <source>
        <dbReference type="ARBA" id="ARBA00023242"/>
    </source>
</evidence>
<dbReference type="GO" id="GO:0017056">
    <property type="term" value="F:structural constituent of nuclear pore"/>
    <property type="evidence" value="ECO:0007669"/>
    <property type="project" value="TreeGrafter"/>
</dbReference>
<organism evidence="6 7">
    <name type="scientific">Triparma columacea</name>
    <dbReference type="NCBI Taxonomy" id="722753"/>
    <lineage>
        <taxon>Eukaryota</taxon>
        <taxon>Sar</taxon>
        <taxon>Stramenopiles</taxon>
        <taxon>Ochrophyta</taxon>
        <taxon>Bolidophyceae</taxon>
        <taxon>Parmales</taxon>
        <taxon>Triparmaceae</taxon>
        <taxon>Triparma</taxon>
    </lineage>
</organism>
<gene>
    <name evidence="6" type="ORF">TrCOL_g12282</name>
</gene>
<dbReference type="EMBL" id="BRYA01000507">
    <property type="protein sequence ID" value="GMI20314.1"/>
    <property type="molecule type" value="Genomic_DNA"/>
</dbReference>
<keyword evidence="3" id="KW-0539">Nucleus</keyword>
<feature type="coiled-coil region" evidence="4">
    <location>
        <begin position="254"/>
        <end position="281"/>
    </location>
</feature>
<dbReference type="GO" id="GO:0006607">
    <property type="term" value="P:NLS-bearing protein import into nucleus"/>
    <property type="evidence" value="ECO:0007669"/>
    <property type="project" value="TreeGrafter"/>
</dbReference>
<dbReference type="GO" id="GO:0044613">
    <property type="term" value="C:nuclear pore central transport channel"/>
    <property type="evidence" value="ECO:0007669"/>
    <property type="project" value="TreeGrafter"/>
</dbReference>
<dbReference type="InterPro" id="IPR025712">
    <property type="entry name" value="Nup54_alpha-helical_dom"/>
</dbReference>
<dbReference type="OrthoDB" id="202683at2759"/>
<keyword evidence="7" id="KW-1185">Reference proteome</keyword>
<feature type="domain" description="Nucleoporin Nup54 alpha-helical" evidence="5">
    <location>
        <begin position="224"/>
        <end position="355"/>
    </location>
</feature>
<accession>A0A9W7FW01</accession>
<dbReference type="GO" id="GO:0006999">
    <property type="term" value="P:nuclear pore organization"/>
    <property type="evidence" value="ECO:0007669"/>
    <property type="project" value="TreeGrafter"/>
</dbReference>
<evidence type="ECO:0000256" key="2">
    <source>
        <dbReference type="ARBA" id="ARBA00022448"/>
    </source>
</evidence>
<dbReference type="AlphaFoldDB" id="A0A9W7FW01"/>
<keyword evidence="4" id="KW-0175">Coiled coil</keyword>
<proteinExistence type="predicted"/>
<protein>
    <recommendedName>
        <fullName evidence="5">Nucleoporin Nup54 alpha-helical domain-containing protein</fullName>
    </recommendedName>
</protein>
<reference evidence="7" key="1">
    <citation type="journal article" date="2023" name="Commun. Biol.">
        <title>Genome analysis of Parmales, the sister group of diatoms, reveals the evolutionary specialization of diatoms from phago-mixotrophs to photoautotrophs.</title>
        <authorList>
            <person name="Ban H."/>
            <person name="Sato S."/>
            <person name="Yoshikawa S."/>
            <person name="Yamada K."/>
            <person name="Nakamura Y."/>
            <person name="Ichinomiya M."/>
            <person name="Sato N."/>
            <person name="Blanc-Mathieu R."/>
            <person name="Endo H."/>
            <person name="Kuwata A."/>
            <person name="Ogata H."/>
        </authorList>
    </citation>
    <scope>NUCLEOTIDE SEQUENCE [LARGE SCALE GENOMIC DNA]</scope>
</reference>
<dbReference type="Proteomes" id="UP001165065">
    <property type="component" value="Unassembled WGS sequence"/>
</dbReference>
<sequence length="427" mass="44291">MTFSFSSPTPTASNAPAASAFGGFGTPAAAPAPTSAFGGFGTPAAAPAPASSFGGFGTPAAAPAPAQASAFGGFGTPASAPAPASAFGGFGTPAAAPAPASAFGGFGTPAAAPTSAFGGFGASAQAPAPAAGFGGFGSPAPVGGAFGTQAKPQQQASMFGVPNSMTSQTPQQQQDSREAQLAALKLETSLQKITASYNPHDPQCRLQHLFYNKVDPAQRHLYTRPNHVSAQAWETAEERNPDGENYVPAPVVGVEALQKRVVQQQLEVKKLKEYMDSLRQAAAALGSKVRRSEEMVLDVTRSSSVLSQRLLQAMRKVEVLRCLGLPLQQGELEFRSRVNELNRNLDKPTATLGDVKRTAEAYKLIRGQGGEGQQKLAPDDLTVLLKILGEQQNGINHLTALVKKDAKELEIIRSVDAEEKAARQIAG</sequence>
<dbReference type="Pfam" id="PF13874">
    <property type="entry name" value="Nup54"/>
    <property type="match status" value="1"/>
</dbReference>